<evidence type="ECO:0000313" key="3">
    <source>
        <dbReference type="Proteomes" id="UP000030106"/>
    </source>
</evidence>
<evidence type="ECO:0000313" key="2">
    <source>
        <dbReference type="EMBL" id="KGQ12979.1"/>
    </source>
</evidence>
<dbReference type="CDD" id="cd01948">
    <property type="entry name" value="EAL"/>
    <property type="match status" value="1"/>
</dbReference>
<dbReference type="EMBL" id="ANFO01000065">
    <property type="protein sequence ID" value="KGQ12979.1"/>
    <property type="molecule type" value="Genomic_DNA"/>
</dbReference>
<dbReference type="Gene3D" id="3.20.20.450">
    <property type="entry name" value="EAL domain"/>
    <property type="match status" value="1"/>
</dbReference>
<comment type="caution">
    <text evidence="2">The sequence shown here is derived from an EMBL/GenBank/DDBJ whole genome shotgun (WGS) entry which is preliminary data.</text>
</comment>
<accession>A0A0A2WIM2</accession>
<dbReference type="PROSITE" id="PS50883">
    <property type="entry name" value="EAL"/>
    <property type="match status" value="1"/>
</dbReference>
<organism evidence="2 3">
    <name type="scientific">Beauveria bassiana D1-5</name>
    <dbReference type="NCBI Taxonomy" id="1245745"/>
    <lineage>
        <taxon>Eukaryota</taxon>
        <taxon>Fungi</taxon>
        <taxon>Dikarya</taxon>
        <taxon>Ascomycota</taxon>
        <taxon>Pezizomycotina</taxon>
        <taxon>Sordariomycetes</taxon>
        <taxon>Hypocreomycetidae</taxon>
        <taxon>Hypocreales</taxon>
        <taxon>Cordycipitaceae</taxon>
        <taxon>Beauveria</taxon>
    </lineage>
</organism>
<dbReference type="SMART" id="SM00052">
    <property type="entry name" value="EAL"/>
    <property type="match status" value="1"/>
</dbReference>
<dbReference type="Pfam" id="PF05170">
    <property type="entry name" value="AsmA"/>
    <property type="match status" value="1"/>
</dbReference>
<dbReference type="PANTHER" id="PTHR30441:SF9">
    <property type="entry name" value="ASMA FAMILY PROTEIN YHJG"/>
    <property type="match status" value="1"/>
</dbReference>
<dbReference type="PANTHER" id="PTHR30441">
    <property type="entry name" value="DUF748 DOMAIN-CONTAINING PROTEIN"/>
    <property type="match status" value="1"/>
</dbReference>
<dbReference type="AlphaFoldDB" id="A0A0A2WIM2"/>
<dbReference type="SUPFAM" id="SSF141868">
    <property type="entry name" value="EAL domain-like"/>
    <property type="match status" value="1"/>
</dbReference>
<dbReference type="HOGENOM" id="CLU_017234_1_1_1"/>
<feature type="domain" description="EAL" evidence="1">
    <location>
        <begin position="1"/>
        <end position="218"/>
    </location>
</feature>
<dbReference type="Proteomes" id="UP000030106">
    <property type="component" value="Unassembled WGS sequence"/>
</dbReference>
<reference evidence="2 3" key="1">
    <citation type="submission" date="2012-10" db="EMBL/GenBank/DDBJ databases">
        <title>Genome sequencing and analysis of entomopathogenic fungi Beauveria bassiana D1-5.</title>
        <authorList>
            <person name="Li Q."/>
            <person name="Wang L."/>
            <person name="Zhang Z."/>
            <person name="Wang Q."/>
            <person name="Ren J."/>
            <person name="Wang M."/>
            <person name="Xu W."/>
            <person name="Wang J."/>
            <person name="Lu Y."/>
            <person name="Du Q."/>
            <person name="Sun Z."/>
        </authorList>
    </citation>
    <scope>NUCLEOTIDE SEQUENCE [LARGE SCALE GENOMIC DNA]</scope>
    <source>
        <strain evidence="2 3">D1-5</strain>
    </source>
</reference>
<dbReference type="NCBIfam" id="NF008617">
    <property type="entry name" value="PRK11596.1"/>
    <property type="match status" value="1"/>
</dbReference>
<dbReference type="GO" id="GO:0005886">
    <property type="term" value="C:plasma membrane"/>
    <property type="evidence" value="ECO:0007669"/>
    <property type="project" value="TreeGrafter"/>
</dbReference>
<proteinExistence type="predicted"/>
<sequence>MAVELLTVVTHPAEAEVRIPPDRYFSSIPSRQRIAVVEEQLRLLEAWEQTFIGHNILASVNVDGPTLIAMKQHQPILDLIAKLPWVRFELVEHINLPQSATLAGMHEFGPLWLDDFGTGLANFSALSEVRYDYIKVARELFIMLRKSDEGRNLFTMLLQLMNRYCKGVIVEGIETVEEWRDVQPSPAYAAQVRQTGIRRELNRPFAIRGDLGIVWERNKDESGWRSWVPWPHVHAEDILLGNPPDIPEVTMVHLPRVEATLAPLSLLTKTVYIPWIKLVEPDVRIIRLSAKNNNWTFNLASSGDNDPNQKSSGWSFRLDNILFDKGRIAVDDKVTKADLTILVDPLGKPLPFSEVSGQKPQGKDAAKAADYVFGLKVNGRYNGQPVEGSGKIGGMLALRSESDSAFPVQADVRSGTSRVAFAGTVNDPMKMGGVDLRLKFSGDSLGNLYALTGVLLPDTPPFETDGHLLAKIDTEKGSVFRYQDFNGRIGDSDIHGSLTYSQGKPRPKLEGDLVSKQLRLADLGPLIGVDSGKGAEKTKKAKQQRGDTTVQPADKVLPYDRFETDKWNVMDADVRFKGQRIEHSGTLPLSDLTTHVILKNADLRLQPLKFGMAGGSINANIHLEGDKKPMQGKADIQARRLQLKQLMPKVESMQKTLGELNGDANLSGRGNSVAALLGTSNGSLKLLMNDGLISRNLMEIVGLNVGNYIVGKIFGDDEVRINCAAANLDLRNGIATPRIFAFDTENALINVTGSTNFASERLDLTIDPESKGIRIITLRSPLYVRGTFKSPDAGVKPGPLIIRGAVAAALATLVTPAAALAALISPSEGSENQCRTILGQMKK</sequence>
<dbReference type="GO" id="GO:0090313">
    <property type="term" value="P:regulation of protein targeting to membrane"/>
    <property type="evidence" value="ECO:0007669"/>
    <property type="project" value="TreeGrafter"/>
</dbReference>
<dbReference type="InterPro" id="IPR001633">
    <property type="entry name" value="EAL_dom"/>
</dbReference>
<dbReference type="InterPro" id="IPR052894">
    <property type="entry name" value="AsmA-related"/>
</dbReference>
<name>A0A0A2WIM2_BEABA</name>
<gene>
    <name evidence="2" type="ORF">BBAD15_g1226</name>
</gene>
<dbReference type="InterPro" id="IPR007844">
    <property type="entry name" value="AsmA"/>
</dbReference>
<protein>
    <submittedName>
        <fullName evidence="2">Uncharacterized protein yhjG</fullName>
    </submittedName>
</protein>
<dbReference type="Pfam" id="PF00563">
    <property type="entry name" value="EAL"/>
    <property type="match status" value="1"/>
</dbReference>
<evidence type="ECO:0000259" key="1">
    <source>
        <dbReference type="PROSITE" id="PS50883"/>
    </source>
</evidence>
<dbReference type="STRING" id="1245745.A0A0A2WIM2"/>
<dbReference type="InterPro" id="IPR035919">
    <property type="entry name" value="EAL_sf"/>
</dbReference>